<proteinExistence type="predicted"/>
<evidence type="ECO:0000313" key="3">
    <source>
        <dbReference type="Proteomes" id="UP000317835"/>
    </source>
</evidence>
<dbReference type="KEGG" id="tpla:ElP_62520"/>
<dbReference type="InterPro" id="IPR012349">
    <property type="entry name" value="Split_barrel_FMN-bd"/>
</dbReference>
<dbReference type="AlphaFoldDB" id="A0A518HBS1"/>
<dbReference type="Gene3D" id="2.30.110.10">
    <property type="entry name" value="Electron Transport, Fmn-binding Protein, Chain A"/>
    <property type="match status" value="1"/>
</dbReference>
<sequence>MNRPDPDRIVRSAEELEALIGLPSELVIRKQLDHLDAHMRAFIARSPFLLLGTSGADGSCDVSPRGDLPSVATVLDETTLILADRPGNRRADSLKNVIETGRIGLLFLVPGVGETLRINGRACVTRDEDVLTPLSVNGKRPVVGIVVEVQECYFQCAKALIRSKLWTRGEAEAPDGDGFDLAEVLVDQCRIEDQTVAGLKEQIETSYRDRLY</sequence>
<evidence type="ECO:0000313" key="2">
    <source>
        <dbReference type="EMBL" id="QDV38301.1"/>
    </source>
</evidence>
<dbReference type="OrthoDB" id="9796486at2"/>
<dbReference type="EMBL" id="CP036426">
    <property type="protein sequence ID" value="QDV38301.1"/>
    <property type="molecule type" value="Genomic_DNA"/>
</dbReference>
<dbReference type="RefSeq" id="WP_145276685.1">
    <property type="nucleotide sequence ID" value="NZ_CP036426.1"/>
</dbReference>
<dbReference type="Pfam" id="PF01243">
    <property type="entry name" value="PNPOx_N"/>
    <property type="match status" value="1"/>
</dbReference>
<protein>
    <submittedName>
        <fullName evidence="2">Pyridoxamine 5'-phosphate oxidase</fullName>
    </submittedName>
</protein>
<accession>A0A518HBS1</accession>
<dbReference type="InterPro" id="IPR024029">
    <property type="entry name" value="Pyridox_Oxase_FMN-dep"/>
</dbReference>
<keyword evidence="3" id="KW-1185">Reference proteome</keyword>
<dbReference type="InterPro" id="IPR011576">
    <property type="entry name" value="Pyridox_Oxase_N"/>
</dbReference>
<dbReference type="PANTHER" id="PTHR42815">
    <property type="entry name" value="FAD-BINDING, PUTATIVE (AFU_ORTHOLOGUE AFUA_6G07600)-RELATED"/>
    <property type="match status" value="1"/>
</dbReference>
<dbReference type="SUPFAM" id="SSF50475">
    <property type="entry name" value="FMN-binding split barrel"/>
    <property type="match status" value="1"/>
</dbReference>
<dbReference type="Proteomes" id="UP000317835">
    <property type="component" value="Chromosome"/>
</dbReference>
<dbReference type="PANTHER" id="PTHR42815:SF2">
    <property type="entry name" value="FAD-BINDING, PUTATIVE (AFU_ORTHOLOGUE AFUA_6G07600)-RELATED"/>
    <property type="match status" value="1"/>
</dbReference>
<organism evidence="2 3">
    <name type="scientific">Tautonia plasticadhaerens</name>
    <dbReference type="NCBI Taxonomy" id="2527974"/>
    <lineage>
        <taxon>Bacteria</taxon>
        <taxon>Pseudomonadati</taxon>
        <taxon>Planctomycetota</taxon>
        <taxon>Planctomycetia</taxon>
        <taxon>Isosphaerales</taxon>
        <taxon>Isosphaeraceae</taxon>
        <taxon>Tautonia</taxon>
    </lineage>
</organism>
<evidence type="ECO:0000259" key="1">
    <source>
        <dbReference type="Pfam" id="PF01243"/>
    </source>
</evidence>
<dbReference type="NCBIfam" id="TIGR04025">
    <property type="entry name" value="PPOX_FMN_DR2398"/>
    <property type="match status" value="1"/>
</dbReference>
<name>A0A518HBS1_9BACT</name>
<feature type="domain" description="Pyridoxamine 5'-phosphate oxidase N-terminal" evidence="1">
    <location>
        <begin position="35"/>
        <end position="156"/>
    </location>
</feature>
<gene>
    <name evidence="2" type="ORF">ElP_62520</name>
</gene>
<reference evidence="2 3" key="1">
    <citation type="submission" date="2019-02" db="EMBL/GenBank/DDBJ databases">
        <title>Deep-cultivation of Planctomycetes and their phenomic and genomic characterization uncovers novel biology.</title>
        <authorList>
            <person name="Wiegand S."/>
            <person name="Jogler M."/>
            <person name="Boedeker C."/>
            <person name="Pinto D."/>
            <person name="Vollmers J."/>
            <person name="Rivas-Marin E."/>
            <person name="Kohn T."/>
            <person name="Peeters S.H."/>
            <person name="Heuer A."/>
            <person name="Rast P."/>
            <person name="Oberbeckmann S."/>
            <person name="Bunk B."/>
            <person name="Jeske O."/>
            <person name="Meyerdierks A."/>
            <person name="Storesund J.E."/>
            <person name="Kallscheuer N."/>
            <person name="Luecker S."/>
            <person name="Lage O.M."/>
            <person name="Pohl T."/>
            <person name="Merkel B.J."/>
            <person name="Hornburger P."/>
            <person name="Mueller R.-W."/>
            <person name="Bruemmer F."/>
            <person name="Labrenz M."/>
            <person name="Spormann A.M."/>
            <person name="Op den Camp H."/>
            <person name="Overmann J."/>
            <person name="Amann R."/>
            <person name="Jetten M.S.M."/>
            <person name="Mascher T."/>
            <person name="Medema M.H."/>
            <person name="Devos D.P."/>
            <person name="Kaster A.-K."/>
            <person name="Ovreas L."/>
            <person name="Rohde M."/>
            <person name="Galperin M.Y."/>
            <person name="Jogler C."/>
        </authorList>
    </citation>
    <scope>NUCLEOTIDE SEQUENCE [LARGE SCALE GENOMIC DNA]</scope>
    <source>
        <strain evidence="2 3">ElP</strain>
    </source>
</reference>